<dbReference type="InterPro" id="IPR039536">
    <property type="entry name" value="TetR_C_Proteobacteria"/>
</dbReference>
<gene>
    <name evidence="5" type="ORF">MWN34_07340</name>
</gene>
<protein>
    <submittedName>
        <fullName evidence="5">TetR/AcrR family transcriptional regulator</fullName>
    </submittedName>
</protein>
<dbReference type="Proteomes" id="UP001203284">
    <property type="component" value="Unassembled WGS sequence"/>
</dbReference>
<sequence>MDKHAQIEDTPRGRGRPKTVSDEAQRKRIIEAAFALLCEEGYGRMTMDDVAAHCRMSKKTLYRLFPGKLALFSAVTDSHRETMIDLRRGRDDLPLVESLTRIFLCDTSVADDRARAAFIRVVMVECERYPELKAVVEERGRDMTHAELTAWIERQNALGRMAVEDSRIAARMLMDIVFNPLVRSSEGHHWPGFGEPRAYVRRCLELFIEGARPRA</sequence>
<name>A0ABT0D9U4_9HYPH</name>
<dbReference type="PRINTS" id="PR00455">
    <property type="entry name" value="HTHTETR"/>
</dbReference>
<organism evidence="5 6">
    <name type="scientific">Ancylobacter crimeensis</name>
    <dbReference type="NCBI Taxonomy" id="2579147"/>
    <lineage>
        <taxon>Bacteria</taxon>
        <taxon>Pseudomonadati</taxon>
        <taxon>Pseudomonadota</taxon>
        <taxon>Alphaproteobacteria</taxon>
        <taxon>Hyphomicrobiales</taxon>
        <taxon>Xanthobacteraceae</taxon>
        <taxon>Ancylobacter</taxon>
    </lineage>
</organism>
<dbReference type="Pfam" id="PF00440">
    <property type="entry name" value="TetR_N"/>
    <property type="match status" value="1"/>
</dbReference>
<dbReference type="Pfam" id="PF14246">
    <property type="entry name" value="TetR_C_7"/>
    <property type="match status" value="1"/>
</dbReference>
<dbReference type="RefSeq" id="WP_247028084.1">
    <property type="nucleotide sequence ID" value="NZ_JALKCH010000004.1"/>
</dbReference>
<accession>A0ABT0D9U4</accession>
<feature type="region of interest" description="Disordered" evidence="3">
    <location>
        <begin position="1"/>
        <end position="23"/>
    </location>
</feature>
<evidence type="ECO:0000256" key="2">
    <source>
        <dbReference type="PROSITE-ProRule" id="PRU00335"/>
    </source>
</evidence>
<dbReference type="PROSITE" id="PS50977">
    <property type="entry name" value="HTH_TETR_2"/>
    <property type="match status" value="1"/>
</dbReference>
<evidence type="ECO:0000259" key="4">
    <source>
        <dbReference type="PROSITE" id="PS50977"/>
    </source>
</evidence>
<feature type="compositionally biased region" description="Basic and acidic residues" evidence="3">
    <location>
        <begin position="1"/>
        <end position="12"/>
    </location>
</feature>
<keyword evidence="1 2" id="KW-0238">DNA-binding</keyword>
<evidence type="ECO:0000313" key="5">
    <source>
        <dbReference type="EMBL" id="MCK0196726.1"/>
    </source>
</evidence>
<dbReference type="EMBL" id="JALKCH010000004">
    <property type="protein sequence ID" value="MCK0196726.1"/>
    <property type="molecule type" value="Genomic_DNA"/>
</dbReference>
<keyword evidence="6" id="KW-1185">Reference proteome</keyword>
<evidence type="ECO:0000256" key="3">
    <source>
        <dbReference type="SAM" id="MobiDB-lite"/>
    </source>
</evidence>
<feature type="domain" description="HTH tetR-type" evidence="4">
    <location>
        <begin position="23"/>
        <end position="83"/>
    </location>
</feature>
<comment type="caution">
    <text evidence="5">The sequence shown here is derived from an EMBL/GenBank/DDBJ whole genome shotgun (WGS) entry which is preliminary data.</text>
</comment>
<reference evidence="5 6" key="1">
    <citation type="submission" date="2022-04" db="EMBL/GenBank/DDBJ databases">
        <authorList>
            <person name="Grouzdev D.S."/>
            <person name="Pantiukh K.S."/>
            <person name="Krutkina M.S."/>
        </authorList>
    </citation>
    <scope>NUCLEOTIDE SEQUENCE [LARGE SCALE GENOMIC DNA]</scope>
    <source>
        <strain evidence="5 6">6x-1</strain>
    </source>
</reference>
<dbReference type="Gene3D" id="1.10.357.10">
    <property type="entry name" value="Tetracycline Repressor, domain 2"/>
    <property type="match status" value="1"/>
</dbReference>
<evidence type="ECO:0000313" key="6">
    <source>
        <dbReference type="Proteomes" id="UP001203284"/>
    </source>
</evidence>
<proteinExistence type="predicted"/>
<dbReference type="InterPro" id="IPR001647">
    <property type="entry name" value="HTH_TetR"/>
</dbReference>
<dbReference type="InterPro" id="IPR036271">
    <property type="entry name" value="Tet_transcr_reg_TetR-rel_C_sf"/>
</dbReference>
<dbReference type="SUPFAM" id="SSF46689">
    <property type="entry name" value="Homeodomain-like"/>
    <property type="match status" value="1"/>
</dbReference>
<dbReference type="InterPro" id="IPR050109">
    <property type="entry name" value="HTH-type_TetR-like_transc_reg"/>
</dbReference>
<dbReference type="SUPFAM" id="SSF48498">
    <property type="entry name" value="Tetracyclin repressor-like, C-terminal domain"/>
    <property type="match status" value="1"/>
</dbReference>
<feature type="DNA-binding region" description="H-T-H motif" evidence="2">
    <location>
        <begin position="46"/>
        <end position="65"/>
    </location>
</feature>
<dbReference type="PANTHER" id="PTHR30055:SF223">
    <property type="entry name" value="HTH-TYPE TRANSCRIPTIONAL REGULATOR UIDR"/>
    <property type="match status" value="1"/>
</dbReference>
<evidence type="ECO:0000256" key="1">
    <source>
        <dbReference type="ARBA" id="ARBA00023125"/>
    </source>
</evidence>
<dbReference type="PANTHER" id="PTHR30055">
    <property type="entry name" value="HTH-TYPE TRANSCRIPTIONAL REGULATOR RUTR"/>
    <property type="match status" value="1"/>
</dbReference>
<dbReference type="InterPro" id="IPR009057">
    <property type="entry name" value="Homeodomain-like_sf"/>
</dbReference>